<dbReference type="NCBIfam" id="NF007019">
    <property type="entry name" value="PRK09484.1"/>
    <property type="match status" value="1"/>
</dbReference>
<dbReference type="PANTHER" id="PTHR21485">
    <property type="entry name" value="HAD SUPERFAMILY MEMBERS CMAS AND KDSC"/>
    <property type="match status" value="1"/>
</dbReference>
<dbReference type="Proteomes" id="UP000690515">
    <property type="component" value="Unassembled WGS sequence"/>
</dbReference>
<dbReference type="SFLD" id="SFLDG01136">
    <property type="entry name" value="C1.6:_Phosphoserine_Phosphatas"/>
    <property type="match status" value="1"/>
</dbReference>
<evidence type="ECO:0000256" key="1">
    <source>
        <dbReference type="ARBA" id="ARBA00001946"/>
    </source>
</evidence>
<comment type="function">
    <text evidence="7">Catalyzes the hydrolysis of 3-deoxy-D-manno-octulosonate 8-phosphate (KDO 8-P) to 3-deoxy-D-manno-octulosonate (KDO) and inorganic phosphate.</text>
</comment>
<dbReference type="SFLD" id="SFLDG01138">
    <property type="entry name" value="C1.6.2:_Deoxy-d-mannose-octulo"/>
    <property type="match status" value="1"/>
</dbReference>
<evidence type="ECO:0000256" key="7">
    <source>
        <dbReference type="PIRNR" id="PIRNR006118"/>
    </source>
</evidence>
<dbReference type="SFLD" id="SFLDS00003">
    <property type="entry name" value="Haloacid_Dehalogenase"/>
    <property type="match status" value="1"/>
</dbReference>
<evidence type="ECO:0000256" key="5">
    <source>
        <dbReference type="ARBA" id="ARBA00022801"/>
    </source>
</evidence>
<evidence type="ECO:0000256" key="3">
    <source>
        <dbReference type="ARBA" id="ARBA00011881"/>
    </source>
</evidence>
<organism evidence="8 9">
    <name type="scientific">Zooshikella harenae</name>
    <dbReference type="NCBI Taxonomy" id="2827238"/>
    <lineage>
        <taxon>Bacteria</taxon>
        <taxon>Pseudomonadati</taxon>
        <taxon>Pseudomonadota</taxon>
        <taxon>Gammaproteobacteria</taxon>
        <taxon>Oceanospirillales</taxon>
        <taxon>Zooshikellaceae</taxon>
        <taxon>Zooshikella</taxon>
    </lineage>
</organism>
<evidence type="ECO:0000313" key="9">
    <source>
        <dbReference type="Proteomes" id="UP000690515"/>
    </source>
</evidence>
<keyword evidence="7" id="KW-0448">Lipopolysaccharide biosynthesis</keyword>
<keyword evidence="6 7" id="KW-0460">Magnesium</keyword>
<protein>
    <recommendedName>
        <fullName evidence="7">3-deoxy-D-manno-octulosonate 8-phosphate phosphatase KdsC</fullName>
        <ecNumber evidence="7">3.1.3.45</ecNumber>
    </recommendedName>
    <alternativeName>
        <fullName evidence="7">KDO 8-P phosphatase</fullName>
    </alternativeName>
</protein>
<comment type="similarity">
    <text evidence="2 7">Belongs to the KdsC family.</text>
</comment>
<proteinExistence type="inferred from homology"/>
<dbReference type="GO" id="GO:0019143">
    <property type="term" value="F:3-deoxy-manno-octulosonate-8-phosphatase activity"/>
    <property type="evidence" value="ECO:0007669"/>
    <property type="project" value="UniProtKB-EC"/>
</dbReference>
<dbReference type="EC" id="3.1.3.45" evidence="7"/>
<dbReference type="InterPro" id="IPR006549">
    <property type="entry name" value="HAD-SF_hydro_IIIA"/>
</dbReference>
<sequence length="177" mass="19069">MSLQHLTTKAAAVRLLVCDVDGVLTDGRLYFTEDGQEFKTFNTLDGLGFKLLQQTGVKIAIITGRKSKVVSQRMTALGVEIVYQGREDKLVVLKDILEQLDLTPEQVAYLGDDLPDLPAIRHVGLGLAVANASPMVKQYAAGVTQQNGGLGAAREVCEFIMASQGTLDAQLAPYLCC</sequence>
<comment type="catalytic activity">
    <reaction evidence="7">
        <text>3-deoxy-alpha-D-manno-2-octulosonate-8-phosphate + H2O = 3-deoxy-alpha-D-manno-oct-2-ulosonate + phosphate</text>
        <dbReference type="Rhea" id="RHEA:11500"/>
        <dbReference type="ChEBI" id="CHEBI:15377"/>
        <dbReference type="ChEBI" id="CHEBI:43474"/>
        <dbReference type="ChEBI" id="CHEBI:85985"/>
        <dbReference type="ChEBI" id="CHEBI:85986"/>
        <dbReference type="EC" id="3.1.3.45"/>
    </reaction>
</comment>
<evidence type="ECO:0000256" key="6">
    <source>
        <dbReference type="ARBA" id="ARBA00022842"/>
    </source>
</evidence>
<dbReference type="NCBIfam" id="TIGR01662">
    <property type="entry name" value="HAD-SF-IIIA"/>
    <property type="match status" value="1"/>
</dbReference>
<dbReference type="SUPFAM" id="SSF56784">
    <property type="entry name" value="HAD-like"/>
    <property type="match status" value="1"/>
</dbReference>
<gene>
    <name evidence="8" type="primary">kdsC</name>
    <name evidence="8" type="ORF">KCG35_03280</name>
</gene>
<keyword evidence="5 7" id="KW-0378">Hydrolase</keyword>
<evidence type="ECO:0000313" key="8">
    <source>
        <dbReference type="EMBL" id="MBU2710072.1"/>
    </source>
</evidence>
<comment type="subunit">
    <text evidence="3 7">Homotetramer.</text>
</comment>
<dbReference type="PANTHER" id="PTHR21485:SF3">
    <property type="entry name" value="N-ACYLNEURAMINATE CYTIDYLYLTRANSFERASE"/>
    <property type="match status" value="1"/>
</dbReference>
<keyword evidence="4 7" id="KW-0479">Metal-binding</keyword>
<reference evidence="8 9" key="1">
    <citation type="submission" date="2021-04" db="EMBL/GenBank/DDBJ databases">
        <authorList>
            <person name="Pira H."/>
            <person name="Risdian C."/>
            <person name="Wink J."/>
        </authorList>
    </citation>
    <scope>NUCLEOTIDE SEQUENCE [LARGE SCALE GENOMIC DNA]</scope>
    <source>
        <strain evidence="8 9">WH53</strain>
    </source>
</reference>
<evidence type="ECO:0000256" key="2">
    <source>
        <dbReference type="ARBA" id="ARBA00005893"/>
    </source>
</evidence>
<dbReference type="SFLD" id="SFLDF00036">
    <property type="entry name" value="deoxy-d-mannose-octulosonate_8"/>
    <property type="match status" value="1"/>
</dbReference>
<dbReference type="InterPro" id="IPR010023">
    <property type="entry name" value="KdsC_fam"/>
</dbReference>
<name>A0ABS5Z7P5_9GAMM</name>
<comment type="cofactor">
    <cofactor evidence="1 7">
        <name>Mg(2+)</name>
        <dbReference type="ChEBI" id="CHEBI:18420"/>
    </cofactor>
</comment>
<dbReference type="InterPro" id="IPR050793">
    <property type="entry name" value="CMP-NeuNAc_synthase"/>
</dbReference>
<dbReference type="Pfam" id="PF08282">
    <property type="entry name" value="Hydrolase_3"/>
    <property type="match status" value="1"/>
</dbReference>
<dbReference type="NCBIfam" id="TIGR01670">
    <property type="entry name" value="KdsC-phosphatas"/>
    <property type="match status" value="1"/>
</dbReference>
<comment type="caution">
    <text evidence="8">The sequence shown here is derived from an EMBL/GenBank/DDBJ whole genome shotgun (WGS) entry which is preliminary data.</text>
</comment>
<dbReference type="InterPro" id="IPR023214">
    <property type="entry name" value="HAD_sf"/>
</dbReference>
<dbReference type="RefSeq" id="WP_215818229.1">
    <property type="nucleotide sequence ID" value="NZ_JAGSOY010000004.1"/>
</dbReference>
<dbReference type="Gene3D" id="3.40.50.1000">
    <property type="entry name" value="HAD superfamily/HAD-like"/>
    <property type="match status" value="1"/>
</dbReference>
<dbReference type="PIRSF" id="PIRSF006118">
    <property type="entry name" value="KDO8-P_Ptase"/>
    <property type="match status" value="1"/>
</dbReference>
<dbReference type="EMBL" id="JAGSOY010000004">
    <property type="protein sequence ID" value="MBU2710072.1"/>
    <property type="molecule type" value="Genomic_DNA"/>
</dbReference>
<keyword evidence="9" id="KW-1185">Reference proteome</keyword>
<accession>A0ABS5Z7P5</accession>
<dbReference type="InterPro" id="IPR036412">
    <property type="entry name" value="HAD-like_sf"/>
</dbReference>
<evidence type="ECO:0000256" key="4">
    <source>
        <dbReference type="ARBA" id="ARBA00022723"/>
    </source>
</evidence>
<dbReference type="CDD" id="cd01630">
    <property type="entry name" value="HAD_KDO-like"/>
    <property type="match status" value="1"/>
</dbReference>